<name>A0ABX7WXM6_9GAMM</name>
<evidence type="ECO:0000256" key="1">
    <source>
        <dbReference type="SAM" id="SignalP"/>
    </source>
</evidence>
<protein>
    <submittedName>
        <fullName evidence="2">Uncharacterized protein</fullName>
    </submittedName>
</protein>
<keyword evidence="3" id="KW-1185">Reference proteome</keyword>
<accession>A0ABX7WXM6</accession>
<gene>
    <name evidence="2" type="ORF">J9253_09170</name>
</gene>
<feature type="chain" id="PRO_5046327117" evidence="1">
    <location>
        <begin position="31"/>
        <end position="162"/>
    </location>
</feature>
<evidence type="ECO:0000313" key="2">
    <source>
        <dbReference type="EMBL" id="QTR48061.1"/>
    </source>
</evidence>
<organism evidence="2 3">
    <name type="scientific">Thiothrix litoralis</name>
    <dbReference type="NCBI Taxonomy" id="2891210"/>
    <lineage>
        <taxon>Bacteria</taxon>
        <taxon>Pseudomonadati</taxon>
        <taxon>Pseudomonadota</taxon>
        <taxon>Gammaproteobacteria</taxon>
        <taxon>Thiotrichales</taxon>
        <taxon>Thiotrichaceae</taxon>
        <taxon>Thiothrix</taxon>
    </lineage>
</organism>
<proteinExistence type="predicted"/>
<feature type="signal peptide" evidence="1">
    <location>
        <begin position="1"/>
        <end position="30"/>
    </location>
</feature>
<sequence length="162" mass="18071">MKLEQRFKPVTWACACLLITAATLNTPVAAVDKGIYDGEWRSQSPDISLKITPQDARFTINGKTYTDSTPEFFYGQLATYPFLYLHADEASSDPAYAQNEHRLYLIMGEDDNHTQSLRGYYDDAKIRADHYGTVESQSYPIDMARVGSAPGIQVPPPKGSVK</sequence>
<reference evidence="2 3" key="1">
    <citation type="submission" date="2021-04" db="EMBL/GenBank/DDBJ databases">
        <title>Genomics, taxonomy and metabolism of representatives of sulfur bacteria of the genus Thiothrix: Thiothrix fructosivorans QT, Thiothrix unzii A1T and three new species, Thiothrix subterranea sp. nov., Thiothrix litoralis sp. nov. and 'Candidatus Thiothrix anitrata' sp. nov.</title>
        <authorList>
            <person name="Ravin N.V."/>
            <person name="Smolyakov D."/>
            <person name="Rudenko T.S."/>
            <person name="Mardanov A.V."/>
            <person name="Beletsky A.V."/>
            <person name="Markov N.D."/>
            <person name="Fomenkov A.I."/>
            <person name="Roberts R.J."/>
            <person name="Karnachuk O.V."/>
            <person name="Novikov A."/>
            <person name="Grabovich M.Y."/>
        </authorList>
    </citation>
    <scope>NUCLEOTIDE SEQUENCE [LARGE SCALE GENOMIC DNA]</scope>
    <source>
        <strain evidence="2 3">AS</strain>
    </source>
</reference>
<dbReference type="RefSeq" id="WP_210224287.1">
    <property type="nucleotide sequence ID" value="NZ_CP072801.1"/>
</dbReference>
<evidence type="ECO:0000313" key="3">
    <source>
        <dbReference type="Proteomes" id="UP000672039"/>
    </source>
</evidence>
<keyword evidence="1" id="KW-0732">Signal</keyword>
<dbReference type="Proteomes" id="UP000672039">
    <property type="component" value="Chromosome"/>
</dbReference>
<dbReference type="EMBL" id="CP072801">
    <property type="protein sequence ID" value="QTR48061.1"/>
    <property type="molecule type" value="Genomic_DNA"/>
</dbReference>